<evidence type="ECO:0000256" key="4">
    <source>
        <dbReference type="ARBA" id="ARBA00013208"/>
    </source>
</evidence>
<evidence type="ECO:0000313" key="10">
    <source>
        <dbReference type="Proteomes" id="UP000320806"/>
    </source>
</evidence>
<dbReference type="InterPro" id="IPR019757">
    <property type="entry name" value="Pept_S26A_signal_pept_1_Lys-AS"/>
</dbReference>
<feature type="active site" evidence="6">
    <location>
        <position position="25"/>
    </location>
</feature>
<dbReference type="GO" id="GO:0005886">
    <property type="term" value="C:plasma membrane"/>
    <property type="evidence" value="ECO:0007669"/>
    <property type="project" value="UniProtKB-SubCell"/>
</dbReference>
<gene>
    <name evidence="9" type="ORF">FB459_2889</name>
</gene>
<organism evidence="9 10">
    <name type="scientific">Yimella lutea</name>
    <dbReference type="NCBI Taxonomy" id="587872"/>
    <lineage>
        <taxon>Bacteria</taxon>
        <taxon>Bacillati</taxon>
        <taxon>Actinomycetota</taxon>
        <taxon>Actinomycetes</taxon>
        <taxon>Micrococcales</taxon>
        <taxon>Dermacoccaceae</taxon>
        <taxon>Yimella</taxon>
    </lineage>
</organism>
<dbReference type="Proteomes" id="UP000320806">
    <property type="component" value="Unassembled WGS sequence"/>
</dbReference>
<evidence type="ECO:0000256" key="1">
    <source>
        <dbReference type="ARBA" id="ARBA00000677"/>
    </source>
</evidence>
<sequence length="186" mass="20440">MLAALAVLVLLRPLVFETYTVPSRSMSPTLSPGDRIVVTKNGELERGDLVVFVADEAFYDQHPDRGTLQRIGDFLGIRPNERVYVKRVIGLPGERLTVDEAGTLRIDDVVVQEPYLAPGVLASTTPLRIRVPPGRYFVMGDNRPASDDSRNHLGDPGGGSVRAADVIGEVVWRYWPKSGWGSVDDE</sequence>
<keyword evidence="5 7" id="KW-0378">Hydrolase</keyword>
<comment type="caution">
    <text evidence="9">The sequence shown here is derived from an EMBL/GenBank/DDBJ whole genome shotgun (WGS) entry which is preliminary data.</text>
</comment>
<evidence type="ECO:0000313" key="9">
    <source>
        <dbReference type="EMBL" id="TQJ15343.1"/>
    </source>
</evidence>
<dbReference type="Gene3D" id="2.10.109.10">
    <property type="entry name" value="Umud Fragment, subunit A"/>
    <property type="match status" value="1"/>
</dbReference>
<keyword evidence="10" id="KW-1185">Reference proteome</keyword>
<dbReference type="AlphaFoldDB" id="A0A542EJ41"/>
<evidence type="ECO:0000256" key="2">
    <source>
        <dbReference type="ARBA" id="ARBA00004401"/>
    </source>
</evidence>
<dbReference type="InterPro" id="IPR019533">
    <property type="entry name" value="Peptidase_S26"/>
</dbReference>
<dbReference type="GO" id="GO:0006465">
    <property type="term" value="P:signal peptide processing"/>
    <property type="evidence" value="ECO:0007669"/>
    <property type="project" value="InterPro"/>
</dbReference>
<feature type="active site" evidence="6">
    <location>
        <position position="86"/>
    </location>
</feature>
<keyword evidence="7" id="KW-0645">Protease</keyword>
<feature type="domain" description="Peptidase S26" evidence="8">
    <location>
        <begin position="2"/>
        <end position="175"/>
    </location>
</feature>
<evidence type="ECO:0000256" key="5">
    <source>
        <dbReference type="ARBA" id="ARBA00022801"/>
    </source>
</evidence>
<evidence type="ECO:0000256" key="7">
    <source>
        <dbReference type="RuleBase" id="RU362042"/>
    </source>
</evidence>
<dbReference type="PANTHER" id="PTHR43390">
    <property type="entry name" value="SIGNAL PEPTIDASE I"/>
    <property type="match status" value="1"/>
</dbReference>
<comment type="subcellular location">
    <subcellularLocation>
        <location evidence="2">Cell membrane</location>
        <topology evidence="2">Single-pass type II membrane protein</topology>
    </subcellularLocation>
    <subcellularLocation>
        <location evidence="7">Membrane</location>
        <topology evidence="7">Single-pass type II membrane protein</topology>
    </subcellularLocation>
</comment>
<dbReference type="Pfam" id="PF10502">
    <property type="entry name" value="Peptidase_S26"/>
    <property type="match status" value="1"/>
</dbReference>
<dbReference type="InterPro" id="IPR000223">
    <property type="entry name" value="Pept_S26A_signal_pept_1"/>
</dbReference>
<comment type="catalytic activity">
    <reaction evidence="1 7">
        <text>Cleavage of hydrophobic, N-terminal signal or leader sequences from secreted and periplasmic proteins.</text>
        <dbReference type="EC" id="3.4.21.89"/>
    </reaction>
</comment>
<dbReference type="GO" id="GO:0009003">
    <property type="term" value="F:signal peptidase activity"/>
    <property type="evidence" value="ECO:0007669"/>
    <property type="project" value="UniProtKB-EC"/>
</dbReference>
<dbReference type="NCBIfam" id="TIGR02227">
    <property type="entry name" value="sigpep_I_bact"/>
    <property type="match status" value="1"/>
</dbReference>
<dbReference type="EC" id="3.4.21.89" evidence="4 7"/>
<dbReference type="PRINTS" id="PR00727">
    <property type="entry name" value="LEADERPTASE"/>
</dbReference>
<dbReference type="EMBL" id="VFMO01000001">
    <property type="protein sequence ID" value="TQJ15343.1"/>
    <property type="molecule type" value="Genomic_DNA"/>
</dbReference>
<reference evidence="9 10" key="1">
    <citation type="submission" date="2019-06" db="EMBL/GenBank/DDBJ databases">
        <title>Sequencing the genomes of 1000 actinobacteria strains.</title>
        <authorList>
            <person name="Klenk H.-P."/>
        </authorList>
    </citation>
    <scope>NUCLEOTIDE SEQUENCE [LARGE SCALE GENOMIC DNA]</scope>
    <source>
        <strain evidence="9 10">DSM 19828</strain>
    </source>
</reference>
<accession>A0A542EJ41</accession>
<proteinExistence type="inferred from homology"/>
<dbReference type="InterPro" id="IPR036286">
    <property type="entry name" value="LexA/Signal_pep-like_sf"/>
</dbReference>
<dbReference type="GO" id="GO:0004252">
    <property type="term" value="F:serine-type endopeptidase activity"/>
    <property type="evidence" value="ECO:0007669"/>
    <property type="project" value="InterPro"/>
</dbReference>
<name>A0A542EJ41_9MICO</name>
<dbReference type="CDD" id="cd06530">
    <property type="entry name" value="S26_SPase_I"/>
    <property type="match status" value="1"/>
</dbReference>
<dbReference type="InterPro" id="IPR019758">
    <property type="entry name" value="Pept_S26A_signal_pept_1_CS"/>
</dbReference>
<evidence type="ECO:0000256" key="3">
    <source>
        <dbReference type="ARBA" id="ARBA00009370"/>
    </source>
</evidence>
<comment type="similarity">
    <text evidence="3 7">Belongs to the peptidase S26 family.</text>
</comment>
<protein>
    <recommendedName>
        <fullName evidence="4 7">Signal peptidase I</fullName>
        <ecNumber evidence="4 7">3.4.21.89</ecNumber>
    </recommendedName>
</protein>
<dbReference type="PROSITE" id="PS00760">
    <property type="entry name" value="SPASE_I_2"/>
    <property type="match status" value="1"/>
</dbReference>
<evidence type="ECO:0000256" key="6">
    <source>
        <dbReference type="PIRSR" id="PIRSR600223-1"/>
    </source>
</evidence>
<evidence type="ECO:0000259" key="8">
    <source>
        <dbReference type="Pfam" id="PF10502"/>
    </source>
</evidence>
<dbReference type="RefSeq" id="WP_168990306.1">
    <property type="nucleotide sequence ID" value="NZ_BAABCI010000021.1"/>
</dbReference>
<dbReference type="PROSITE" id="PS00761">
    <property type="entry name" value="SPASE_I_3"/>
    <property type="match status" value="1"/>
</dbReference>
<dbReference type="SUPFAM" id="SSF51306">
    <property type="entry name" value="LexA/Signal peptidase"/>
    <property type="match status" value="1"/>
</dbReference>
<dbReference type="PANTHER" id="PTHR43390:SF1">
    <property type="entry name" value="CHLOROPLAST PROCESSING PEPTIDASE"/>
    <property type="match status" value="1"/>
</dbReference>